<keyword evidence="3" id="KW-1185">Reference proteome</keyword>
<proteinExistence type="predicted"/>
<dbReference type="Proteomes" id="UP001217918">
    <property type="component" value="Unassembled WGS sequence"/>
</dbReference>
<evidence type="ECO:0000313" key="3">
    <source>
        <dbReference type="Proteomes" id="UP001217918"/>
    </source>
</evidence>
<evidence type="ECO:0000256" key="1">
    <source>
        <dbReference type="SAM" id="MobiDB-lite"/>
    </source>
</evidence>
<evidence type="ECO:0000313" key="2">
    <source>
        <dbReference type="EMBL" id="KAK2066304.1"/>
    </source>
</evidence>
<organism evidence="2 3">
    <name type="scientific">Phyllachora maydis</name>
    <dbReference type="NCBI Taxonomy" id="1825666"/>
    <lineage>
        <taxon>Eukaryota</taxon>
        <taxon>Fungi</taxon>
        <taxon>Dikarya</taxon>
        <taxon>Ascomycota</taxon>
        <taxon>Pezizomycotina</taxon>
        <taxon>Sordariomycetes</taxon>
        <taxon>Sordariomycetidae</taxon>
        <taxon>Phyllachorales</taxon>
        <taxon>Phyllachoraceae</taxon>
        <taxon>Phyllachora</taxon>
    </lineage>
</organism>
<name>A0AAD9HV89_9PEZI</name>
<reference evidence="2" key="1">
    <citation type="journal article" date="2023" name="Mol. Plant Microbe Interact.">
        <title>Elucidating the Obligate Nature and Biological Capacity of an Invasive Fungal Corn Pathogen.</title>
        <authorList>
            <person name="MacCready J.S."/>
            <person name="Roggenkamp E.M."/>
            <person name="Gdanetz K."/>
            <person name="Chilvers M.I."/>
        </authorList>
    </citation>
    <scope>NUCLEOTIDE SEQUENCE</scope>
    <source>
        <strain evidence="2">PM02</strain>
    </source>
</reference>
<feature type="compositionally biased region" description="Basic and acidic residues" evidence="1">
    <location>
        <begin position="96"/>
        <end position="106"/>
    </location>
</feature>
<gene>
    <name evidence="2" type="ORF">P8C59_000133</name>
</gene>
<feature type="region of interest" description="Disordered" evidence="1">
    <location>
        <begin position="87"/>
        <end position="129"/>
    </location>
</feature>
<protein>
    <submittedName>
        <fullName evidence="2">Uncharacterized protein</fullName>
    </submittedName>
</protein>
<feature type="region of interest" description="Disordered" evidence="1">
    <location>
        <begin position="164"/>
        <end position="190"/>
    </location>
</feature>
<sequence>MSYYYYIEYISRFVNGLPITSSILAKITLATRRAAAYRRKLEEIAQAYATSAKATATKGRIKRNKNTGIYTNGTGLLANKHEDNAYNRAYKPPTNIEDKGSSKDDSKEEEEDNSNNNRTGNSTSNSKDKARYKLSNSSLYYKGRFSYYILPILFLPIIYTCSSSSNNNSSSSSNSNSDSSSSISSTSSNK</sequence>
<comment type="caution">
    <text evidence="2">The sequence shown here is derived from an EMBL/GenBank/DDBJ whole genome shotgun (WGS) entry which is preliminary data.</text>
</comment>
<accession>A0AAD9HV89</accession>
<dbReference type="EMBL" id="JAQQPM010000001">
    <property type="protein sequence ID" value="KAK2066304.1"/>
    <property type="molecule type" value="Genomic_DNA"/>
</dbReference>
<dbReference type="AlphaFoldDB" id="A0AAD9HV89"/>
<feature type="compositionally biased region" description="Low complexity" evidence="1">
    <location>
        <begin position="114"/>
        <end position="125"/>
    </location>
</feature>